<reference evidence="3" key="1">
    <citation type="journal article" date="2019" name="Int. J. Syst. Evol. Microbiol.">
        <title>The Global Catalogue of Microorganisms (GCM) 10K type strain sequencing project: providing services to taxonomists for standard genome sequencing and annotation.</title>
        <authorList>
            <consortium name="The Broad Institute Genomics Platform"/>
            <consortium name="The Broad Institute Genome Sequencing Center for Infectious Disease"/>
            <person name="Wu L."/>
            <person name="Ma J."/>
        </authorList>
    </citation>
    <scope>NUCLEOTIDE SEQUENCE [LARGE SCALE GENOMIC DNA]</scope>
    <source>
        <strain evidence="3">JCM 16702</strain>
    </source>
</reference>
<protein>
    <submittedName>
        <fullName evidence="2">Uncharacterized protein</fullName>
    </submittedName>
</protein>
<dbReference type="EMBL" id="BAAAZG010000025">
    <property type="protein sequence ID" value="GAA4078114.1"/>
    <property type="molecule type" value="Genomic_DNA"/>
</dbReference>
<evidence type="ECO:0000313" key="3">
    <source>
        <dbReference type="Proteomes" id="UP001500683"/>
    </source>
</evidence>
<gene>
    <name evidence="2" type="ORF">GCM10022214_40040</name>
</gene>
<keyword evidence="1" id="KW-1133">Transmembrane helix</keyword>
<keyword evidence="1" id="KW-0812">Transmembrane</keyword>
<accession>A0ABP7W053</accession>
<comment type="caution">
    <text evidence="2">The sequence shown here is derived from an EMBL/GenBank/DDBJ whole genome shotgun (WGS) entry which is preliminary data.</text>
</comment>
<feature type="transmembrane region" description="Helical" evidence="1">
    <location>
        <begin position="54"/>
        <end position="75"/>
    </location>
</feature>
<keyword evidence="3" id="KW-1185">Reference proteome</keyword>
<sequence length="128" mass="13732">MGYYPPGNEQVLLTIGDMSVTQTHVIVPHGRFPLQGTAWAVQDSTQVHEGIPPVAIVLTIIFVWFCLLGLLFLLMKQRRYTGFVSISVTGQGLYHTVQLPPGPESGAWAAHVVSQARALAASAPPAIG</sequence>
<organism evidence="2 3">
    <name type="scientific">Actinomadura miaoliensis</name>
    <dbReference type="NCBI Taxonomy" id="430685"/>
    <lineage>
        <taxon>Bacteria</taxon>
        <taxon>Bacillati</taxon>
        <taxon>Actinomycetota</taxon>
        <taxon>Actinomycetes</taxon>
        <taxon>Streptosporangiales</taxon>
        <taxon>Thermomonosporaceae</taxon>
        <taxon>Actinomadura</taxon>
    </lineage>
</organism>
<evidence type="ECO:0000313" key="2">
    <source>
        <dbReference type="EMBL" id="GAA4078114.1"/>
    </source>
</evidence>
<keyword evidence="1" id="KW-0472">Membrane</keyword>
<name>A0ABP7W053_9ACTN</name>
<dbReference type="RefSeq" id="WP_344949388.1">
    <property type="nucleotide sequence ID" value="NZ_BAAAZG010000025.1"/>
</dbReference>
<dbReference type="Proteomes" id="UP001500683">
    <property type="component" value="Unassembled WGS sequence"/>
</dbReference>
<proteinExistence type="predicted"/>
<evidence type="ECO:0000256" key="1">
    <source>
        <dbReference type="SAM" id="Phobius"/>
    </source>
</evidence>